<dbReference type="Pfam" id="PF13180">
    <property type="entry name" value="PDZ_2"/>
    <property type="match status" value="1"/>
</dbReference>
<keyword evidence="3" id="KW-0378">Hydrolase</keyword>
<dbReference type="EMBL" id="MHKD01000019">
    <property type="protein sequence ID" value="OGY83746.1"/>
    <property type="molecule type" value="Genomic_DNA"/>
</dbReference>
<dbReference type="SUPFAM" id="SSF50156">
    <property type="entry name" value="PDZ domain-like"/>
    <property type="match status" value="1"/>
</dbReference>
<evidence type="ECO:0000256" key="3">
    <source>
        <dbReference type="ARBA" id="ARBA00022801"/>
    </source>
</evidence>
<keyword evidence="2" id="KW-0645">Protease</keyword>
<accession>A0A1G2B4V6</accession>
<dbReference type="Pfam" id="PF13365">
    <property type="entry name" value="Trypsin_2"/>
    <property type="match status" value="1"/>
</dbReference>
<keyword evidence="4" id="KW-0472">Membrane</keyword>
<evidence type="ECO:0000256" key="1">
    <source>
        <dbReference type="ARBA" id="ARBA00010541"/>
    </source>
</evidence>
<dbReference type="GO" id="GO:0008233">
    <property type="term" value="F:peptidase activity"/>
    <property type="evidence" value="ECO:0007669"/>
    <property type="project" value="UniProtKB-KW"/>
</dbReference>
<dbReference type="InterPro" id="IPR001478">
    <property type="entry name" value="PDZ"/>
</dbReference>
<dbReference type="InterPro" id="IPR043504">
    <property type="entry name" value="Peptidase_S1_PA_chymotrypsin"/>
</dbReference>
<dbReference type="SMART" id="SM00228">
    <property type="entry name" value="PDZ"/>
    <property type="match status" value="1"/>
</dbReference>
<dbReference type="PANTHER" id="PTHR43343:SF3">
    <property type="entry name" value="PROTEASE DO-LIKE 8, CHLOROPLASTIC"/>
    <property type="match status" value="1"/>
</dbReference>
<comment type="caution">
    <text evidence="6">The sequence shown here is derived from an EMBL/GenBank/DDBJ whole genome shotgun (WGS) entry which is preliminary data.</text>
</comment>
<dbReference type="SUPFAM" id="SSF50494">
    <property type="entry name" value="Trypsin-like serine proteases"/>
    <property type="match status" value="1"/>
</dbReference>
<dbReference type="PANTHER" id="PTHR43343">
    <property type="entry name" value="PEPTIDASE S12"/>
    <property type="match status" value="1"/>
</dbReference>
<evidence type="ECO:0000259" key="5">
    <source>
        <dbReference type="SMART" id="SM00228"/>
    </source>
</evidence>
<organism evidence="6 7">
    <name type="scientific">Candidatus Kerfeldbacteria bacterium RIFCSPHIGHO2_12_FULL_48_17</name>
    <dbReference type="NCBI Taxonomy" id="1798542"/>
    <lineage>
        <taxon>Bacteria</taxon>
        <taxon>Candidatus Kerfeldiibacteriota</taxon>
    </lineage>
</organism>
<dbReference type="STRING" id="1798542.A3F54_05190"/>
<evidence type="ECO:0000256" key="2">
    <source>
        <dbReference type="ARBA" id="ARBA00022670"/>
    </source>
</evidence>
<dbReference type="Gene3D" id="2.40.10.10">
    <property type="entry name" value="Trypsin-like serine proteases"/>
    <property type="match status" value="1"/>
</dbReference>
<protein>
    <recommendedName>
        <fullName evidence="5">PDZ domain-containing protein</fullName>
    </recommendedName>
</protein>
<dbReference type="InterPro" id="IPR051201">
    <property type="entry name" value="Chloro_Bact_Ser_Proteases"/>
</dbReference>
<name>A0A1G2B4V6_9BACT</name>
<evidence type="ECO:0000256" key="4">
    <source>
        <dbReference type="SAM" id="Phobius"/>
    </source>
</evidence>
<dbReference type="Proteomes" id="UP000176952">
    <property type="component" value="Unassembled WGS sequence"/>
</dbReference>
<evidence type="ECO:0000313" key="7">
    <source>
        <dbReference type="Proteomes" id="UP000176952"/>
    </source>
</evidence>
<sequence>MYRDDSLKVFAKPIVSVRFLSYFLGSVIFGFTAGVVGYLFASSFLISQLGGDTGSVTDTTSSRSWDILTDLTSTGGNTESEQTQKLVSLISSSVVSVFPKKQEAAVGFDRSYAPDQSVASGVIVTSDGYILTQAAPLDREAQYVVMTGDGKIYPVVKLIIDHPVQTAWLKVDAAQLRPVELAEAADIFSGQEAFIVKSQSPSKQPFVLKDAVSQFHVPSSEARLSSEQSNVFLSLTQVSPEFLPGAAVFDNHARLLGITYRFPDETYHVYPSYVVKAALQGVLKTHAFSAPILGLSYRNVYDLRLFLTDQKAPAFGVLVDSVADASAAFAADIQSGDIITALDGEAIDEAHDIFLALVAHKPGDTVQLTFYREGQEKRALVTLDGPTQAAEKAPAD</sequence>
<dbReference type="Gene3D" id="2.30.42.10">
    <property type="match status" value="1"/>
</dbReference>
<evidence type="ECO:0000313" key="6">
    <source>
        <dbReference type="EMBL" id="OGY83746.1"/>
    </source>
</evidence>
<keyword evidence="4" id="KW-1133">Transmembrane helix</keyword>
<feature type="transmembrane region" description="Helical" evidence="4">
    <location>
        <begin position="20"/>
        <end position="41"/>
    </location>
</feature>
<dbReference type="GO" id="GO:0006508">
    <property type="term" value="P:proteolysis"/>
    <property type="evidence" value="ECO:0007669"/>
    <property type="project" value="UniProtKB-KW"/>
</dbReference>
<reference evidence="6 7" key="1">
    <citation type="journal article" date="2016" name="Nat. Commun.">
        <title>Thousands of microbial genomes shed light on interconnected biogeochemical processes in an aquifer system.</title>
        <authorList>
            <person name="Anantharaman K."/>
            <person name="Brown C.T."/>
            <person name="Hug L.A."/>
            <person name="Sharon I."/>
            <person name="Castelle C.J."/>
            <person name="Probst A.J."/>
            <person name="Thomas B.C."/>
            <person name="Singh A."/>
            <person name="Wilkins M.J."/>
            <person name="Karaoz U."/>
            <person name="Brodie E.L."/>
            <person name="Williams K.H."/>
            <person name="Hubbard S.S."/>
            <person name="Banfield J.F."/>
        </authorList>
    </citation>
    <scope>NUCLEOTIDE SEQUENCE [LARGE SCALE GENOMIC DNA]</scope>
</reference>
<dbReference type="InterPro" id="IPR036034">
    <property type="entry name" value="PDZ_sf"/>
</dbReference>
<dbReference type="AlphaFoldDB" id="A0A1G2B4V6"/>
<proteinExistence type="inferred from homology"/>
<gene>
    <name evidence="6" type="ORF">A3F54_05190</name>
</gene>
<comment type="similarity">
    <text evidence="1">Belongs to the peptidase S1C family.</text>
</comment>
<dbReference type="InterPro" id="IPR009003">
    <property type="entry name" value="Peptidase_S1_PA"/>
</dbReference>
<keyword evidence="4" id="KW-0812">Transmembrane</keyword>
<feature type="domain" description="PDZ" evidence="5">
    <location>
        <begin position="291"/>
        <end position="374"/>
    </location>
</feature>